<dbReference type="Pfam" id="PF14223">
    <property type="entry name" value="Retrotran_gag_2"/>
    <property type="match status" value="1"/>
</dbReference>
<dbReference type="AlphaFoldDB" id="A0AAD9TTC8"/>
<protein>
    <recommendedName>
        <fullName evidence="3">Retrotransposon Copia-like N-terminal domain-containing protein</fullName>
    </recommendedName>
</protein>
<comment type="caution">
    <text evidence="1">The sequence shown here is derived from an EMBL/GenBank/DDBJ whole genome shotgun (WGS) entry which is preliminary data.</text>
</comment>
<sequence length="191" mass="20866">MVNTSSSSSSSSTSVIVISSSSSPHDIITSGSNTIISINIAAKAPLKITATNYCSWKLQFQTFFVRFDLMRFVDGKHPCPPATITTNDTTTPNPAHYIWTRQDQLILNEIIGFISLSIIPFISSARTAHYAWIALANTYAKPSRGHIMHLKGVLTNISNGTQPVTECMQHVKSVANELAMLDAPKNLKDLT</sequence>
<dbReference type="PANTHER" id="PTHR47481:SF22">
    <property type="entry name" value="RETROTRANSPOSON GAG DOMAIN-CONTAINING PROTEIN"/>
    <property type="match status" value="1"/>
</dbReference>
<organism evidence="1 2">
    <name type="scientific">Dipteronia dyeriana</name>
    <dbReference type="NCBI Taxonomy" id="168575"/>
    <lineage>
        <taxon>Eukaryota</taxon>
        <taxon>Viridiplantae</taxon>
        <taxon>Streptophyta</taxon>
        <taxon>Embryophyta</taxon>
        <taxon>Tracheophyta</taxon>
        <taxon>Spermatophyta</taxon>
        <taxon>Magnoliopsida</taxon>
        <taxon>eudicotyledons</taxon>
        <taxon>Gunneridae</taxon>
        <taxon>Pentapetalae</taxon>
        <taxon>rosids</taxon>
        <taxon>malvids</taxon>
        <taxon>Sapindales</taxon>
        <taxon>Sapindaceae</taxon>
        <taxon>Hippocastanoideae</taxon>
        <taxon>Acereae</taxon>
        <taxon>Dipteronia</taxon>
    </lineage>
</organism>
<gene>
    <name evidence="1" type="ORF">Ddye_023637</name>
</gene>
<keyword evidence="2" id="KW-1185">Reference proteome</keyword>
<evidence type="ECO:0008006" key="3">
    <source>
        <dbReference type="Google" id="ProtNLM"/>
    </source>
</evidence>
<feature type="non-terminal residue" evidence="1">
    <location>
        <position position="191"/>
    </location>
</feature>
<accession>A0AAD9TTC8</accession>
<evidence type="ECO:0000313" key="2">
    <source>
        <dbReference type="Proteomes" id="UP001280121"/>
    </source>
</evidence>
<dbReference type="EMBL" id="JANJYI010000007">
    <property type="protein sequence ID" value="KAK2641874.1"/>
    <property type="molecule type" value="Genomic_DNA"/>
</dbReference>
<evidence type="ECO:0000313" key="1">
    <source>
        <dbReference type="EMBL" id="KAK2641874.1"/>
    </source>
</evidence>
<name>A0AAD9TTC8_9ROSI</name>
<dbReference type="PANTHER" id="PTHR47481">
    <property type="match status" value="1"/>
</dbReference>
<reference evidence="1" key="1">
    <citation type="journal article" date="2023" name="Plant J.">
        <title>Genome sequences and population genomics provide insights into the demographic history, inbreeding, and mutation load of two 'living fossil' tree species of Dipteronia.</title>
        <authorList>
            <person name="Feng Y."/>
            <person name="Comes H.P."/>
            <person name="Chen J."/>
            <person name="Zhu S."/>
            <person name="Lu R."/>
            <person name="Zhang X."/>
            <person name="Li P."/>
            <person name="Qiu J."/>
            <person name="Olsen K.M."/>
            <person name="Qiu Y."/>
        </authorList>
    </citation>
    <scope>NUCLEOTIDE SEQUENCE</scope>
    <source>
        <strain evidence="1">KIB01</strain>
    </source>
</reference>
<dbReference type="Proteomes" id="UP001280121">
    <property type="component" value="Unassembled WGS sequence"/>
</dbReference>
<proteinExistence type="predicted"/>